<dbReference type="Pfam" id="PF02875">
    <property type="entry name" value="Mur_ligase_C"/>
    <property type="match status" value="1"/>
</dbReference>
<gene>
    <name evidence="3" type="primary">murC</name>
    <name evidence="3" type="ORF">ENG63_08495</name>
</gene>
<accession>A0A7C0U3H4</accession>
<feature type="domain" description="Mur ligase central" evidence="2">
    <location>
        <begin position="16"/>
        <end position="141"/>
    </location>
</feature>
<dbReference type="SUPFAM" id="SSF53244">
    <property type="entry name" value="MurD-like peptide ligases, peptide-binding domain"/>
    <property type="match status" value="1"/>
</dbReference>
<dbReference type="GO" id="GO:0008763">
    <property type="term" value="F:UDP-N-acetylmuramate-L-alanine ligase activity"/>
    <property type="evidence" value="ECO:0007669"/>
    <property type="project" value="UniProtKB-EC"/>
</dbReference>
<dbReference type="EC" id="6.3.2.8" evidence="3"/>
<dbReference type="Proteomes" id="UP000886289">
    <property type="component" value="Unassembled WGS sequence"/>
</dbReference>
<dbReference type="InterPro" id="IPR036615">
    <property type="entry name" value="Mur_ligase_C_dom_sf"/>
</dbReference>
<dbReference type="Gene3D" id="3.90.190.20">
    <property type="entry name" value="Mur ligase, C-terminal domain"/>
    <property type="match status" value="1"/>
</dbReference>
<dbReference type="PANTHER" id="PTHR43445">
    <property type="entry name" value="UDP-N-ACETYLMURAMATE--L-ALANINE LIGASE-RELATED"/>
    <property type="match status" value="1"/>
</dbReference>
<keyword evidence="3" id="KW-0436">Ligase</keyword>
<dbReference type="InterPro" id="IPR050061">
    <property type="entry name" value="MurCDEF_pg_biosynth"/>
</dbReference>
<reference evidence="3" key="1">
    <citation type="journal article" date="2020" name="mSystems">
        <title>Genome- and Community-Level Interaction Insights into Carbon Utilization and Element Cycling Functions of Hydrothermarchaeota in Hydrothermal Sediment.</title>
        <authorList>
            <person name="Zhou Z."/>
            <person name="Liu Y."/>
            <person name="Xu W."/>
            <person name="Pan J."/>
            <person name="Luo Z.H."/>
            <person name="Li M."/>
        </authorList>
    </citation>
    <scope>NUCLEOTIDE SEQUENCE [LARGE SCALE GENOMIC DNA]</scope>
    <source>
        <strain evidence="3">HyVt-233</strain>
    </source>
</reference>
<proteinExistence type="predicted"/>
<sequence length="304" mass="34343">NGLNAWLGKGEFLIAEADESDESFLLLEPEIAVVTNIDADHLDHYSDIKAIEIAFAKFLEKVKNTAIICEDDERLRNIKKNLNIQILTYGFSNSQFEARNLKLGATPVFDLYFQNKKIKKIFLPLPGKHNVSNALAALAVAYALNIELEIAIAGLEEFKGVGRRMEIKGEKNGIIIVDDYAHHPAEIKVLLSAIRQKWPNRRIVTIFQPHRYSRTKALYESFLSAFNETDELILTEIYSAGETPIPEISGEKLAKGIAQYRTVYYFPDFNNILDKLPFILKPGDILLTVGAGNIWQVGEMFLKQ</sequence>
<dbReference type="InterPro" id="IPR013221">
    <property type="entry name" value="Mur_ligase_cen"/>
</dbReference>
<dbReference type="EMBL" id="DRBS01000314">
    <property type="protein sequence ID" value="HDD44880.1"/>
    <property type="molecule type" value="Genomic_DNA"/>
</dbReference>
<dbReference type="InterPro" id="IPR004101">
    <property type="entry name" value="Mur_ligase_C"/>
</dbReference>
<name>A0A7C0U3H4_DESA2</name>
<dbReference type="GO" id="GO:0005524">
    <property type="term" value="F:ATP binding"/>
    <property type="evidence" value="ECO:0007669"/>
    <property type="project" value="InterPro"/>
</dbReference>
<protein>
    <submittedName>
        <fullName evidence="3">UDP-N-acetylmuramate--L-alanine ligase</fullName>
        <ecNumber evidence="3">6.3.2.8</ecNumber>
    </submittedName>
</protein>
<organism evidence="3">
    <name type="scientific">Desulfofervidus auxilii</name>
    <dbReference type="NCBI Taxonomy" id="1621989"/>
    <lineage>
        <taxon>Bacteria</taxon>
        <taxon>Pseudomonadati</taxon>
        <taxon>Thermodesulfobacteriota</taxon>
        <taxon>Candidatus Desulfofervidia</taxon>
        <taxon>Candidatus Desulfofervidales</taxon>
        <taxon>Candidatus Desulfofervidaceae</taxon>
        <taxon>Candidatus Desulfofervidus</taxon>
    </lineage>
</organism>
<dbReference type="Pfam" id="PF08245">
    <property type="entry name" value="Mur_ligase_M"/>
    <property type="match status" value="1"/>
</dbReference>
<dbReference type="InterPro" id="IPR036565">
    <property type="entry name" value="Mur-like_cat_sf"/>
</dbReference>
<feature type="non-terminal residue" evidence="3">
    <location>
        <position position="1"/>
    </location>
</feature>
<comment type="caution">
    <text evidence="3">The sequence shown here is derived from an EMBL/GenBank/DDBJ whole genome shotgun (WGS) entry which is preliminary data.</text>
</comment>
<evidence type="ECO:0000259" key="2">
    <source>
        <dbReference type="Pfam" id="PF08245"/>
    </source>
</evidence>
<dbReference type="Gene3D" id="3.40.1190.10">
    <property type="entry name" value="Mur-like, catalytic domain"/>
    <property type="match status" value="1"/>
</dbReference>
<dbReference type="AlphaFoldDB" id="A0A7C0U3H4"/>
<dbReference type="SUPFAM" id="SSF53623">
    <property type="entry name" value="MurD-like peptide ligases, catalytic domain"/>
    <property type="match status" value="1"/>
</dbReference>
<dbReference type="PANTHER" id="PTHR43445:SF3">
    <property type="entry name" value="UDP-N-ACETYLMURAMATE--L-ALANINE LIGASE"/>
    <property type="match status" value="1"/>
</dbReference>
<evidence type="ECO:0000259" key="1">
    <source>
        <dbReference type="Pfam" id="PF02875"/>
    </source>
</evidence>
<feature type="domain" description="Mur ligase C-terminal" evidence="1">
    <location>
        <begin position="163"/>
        <end position="292"/>
    </location>
</feature>
<evidence type="ECO:0000313" key="3">
    <source>
        <dbReference type="EMBL" id="HDD44880.1"/>
    </source>
</evidence>